<dbReference type="Gene3D" id="1.10.260.40">
    <property type="entry name" value="lambda repressor-like DNA-binding domains"/>
    <property type="match status" value="1"/>
</dbReference>
<feature type="domain" description="HTH cro/C1-type" evidence="4">
    <location>
        <begin position="12"/>
        <end position="66"/>
    </location>
</feature>
<dbReference type="Gene3D" id="2.10.109.10">
    <property type="entry name" value="Umud Fragment, subunit A"/>
    <property type="match status" value="1"/>
</dbReference>
<keyword evidence="2" id="KW-0238">DNA-binding</keyword>
<dbReference type="Pfam" id="PF00717">
    <property type="entry name" value="Peptidase_S24"/>
    <property type="match status" value="1"/>
</dbReference>
<dbReference type="InterPro" id="IPR036286">
    <property type="entry name" value="LexA/Signal_pep-like_sf"/>
</dbReference>
<keyword evidence="1" id="KW-0805">Transcription regulation</keyword>
<keyword evidence="3" id="KW-0804">Transcription</keyword>
<dbReference type="InterPro" id="IPR010982">
    <property type="entry name" value="Lambda_DNA-bd_dom_sf"/>
</dbReference>
<evidence type="ECO:0000256" key="1">
    <source>
        <dbReference type="ARBA" id="ARBA00023015"/>
    </source>
</evidence>
<dbReference type="PROSITE" id="PS50943">
    <property type="entry name" value="HTH_CROC1"/>
    <property type="match status" value="1"/>
</dbReference>
<dbReference type="AlphaFoldDB" id="D2TX37"/>
<evidence type="ECO:0000256" key="2">
    <source>
        <dbReference type="ARBA" id="ARBA00023125"/>
    </source>
</evidence>
<gene>
    <name evidence="5" type="ORF">ARN_06450</name>
</gene>
<dbReference type="SUPFAM" id="SSF47413">
    <property type="entry name" value="lambda repressor-like DNA-binding domains"/>
    <property type="match status" value="1"/>
</dbReference>
<dbReference type="SMART" id="SM00530">
    <property type="entry name" value="HTH_XRE"/>
    <property type="match status" value="1"/>
</dbReference>
<organism evidence="5">
    <name type="scientific">Arsenophonus nasoniae</name>
    <name type="common">son-killer infecting Nasonia vitripennis</name>
    <dbReference type="NCBI Taxonomy" id="638"/>
    <lineage>
        <taxon>Bacteria</taxon>
        <taxon>Pseudomonadati</taxon>
        <taxon>Pseudomonadota</taxon>
        <taxon>Gammaproteobacteria</taxon>
        <taxon>Enterobacterales</taxon>
        <taxon>Morganellaceae</taxon>
        <taxon>Arsenophonus</taxon>
    </lineage>
</organism>
<evidence type="ECO:0000256" key="3">
    <source>
        <dbReference type="ARBA" id="ARBA00023163"/>
    </source>
</evidence>
<dbReference type="InterPro" id="IPR001387">
    <property type="entry name" value="Cro/C1-type_HTH"/>
</dbReference>
<dbReference type="EMBL" id="FN545162">
    <property type="protein sequence ID" value="CBA71944.1"/>
    <property type="molecule type" value="Genomic_DNA"/>
</dbReference>
<proteinExistence type="predicted"/>
<accession>D2TX37</accession>
<protein>
    <submittedName>
        <fullName evidence="5">Phage transcriptional regulator</fullName>
    </submittedName>
</protein>
<dbReference type="Pfam" id="PF01381">
    <property type="entry name" value="HTH_3"/>
    <property type="match status" value="1"/>
</dbReference>
<dbReference type="CDD" id="cd06529">
    <property type="entry name" value="S24_LexA-like"/>
    <property type="match status" value="1"/>
</dbReference>
<dbReference type="InterPro" id="IPR015927">
    <property type="entry name" value="Peptidase_S24_S26A/B/C"/>
</dbReference>
<reference evidence="5" key="1">
    <citation type="journal article" date="2010" name="Insect Mol. Biol.">
        <title>The draft genome sequence of Arsenophonus nasoniae, son-killer bacterium of Nasonia vitripennis, reveals genes associated with virulence and symbiosis.</title>
        <authorList>
            <person name="Wilkes T."/>
            <person name="Darby A.C."/>
            <person name="Choi J."/>
            <person name="Colborne J.K."/>
            <person name="Werren J.H."/>
            <person name="Hurst G.D.D."/>
        </authorList>
    </citation>
    <scope>NUCLEOTIDE SEQUENCE</scope>
</reference>
<evidence type="ECO:0000259" key="4">
    <source>
        <dbReference type="PROSITE" id="PS50943"/>
    </source>
</evidence>
<sequence>MESIVKTLGQRLKYLRKLKKYTQVTLGKAIGVTGVTVGYWEKDLNEPGGKALSKLARALNTTENYLLYGKNPGSVIPINNSNIRFIPLLTWEEAISFTKNGGYEMPNQEKVIPDFVSASPKAFCVRIDDDTMVNPYGEPSIPKGAIITIDPLDEPTNGKIVAAIISDNLSNPPRSIMMVKKLVIDGLNSYLMPLNPRYDKILITDSCEIIGTVRGVHFEL</sequence>
<dbReference type="SUPFAM" id="SSF51306">
    <property type="entry name" value="LexA/Signal peptidase"/>
    <property type="match status" value="1"/>
</dbReference>
<dbReference type="PANTHER" id="PTHR40661:SF3">
    <property type="entry name" value="FELS-1 PROPHAGE TRANSCRIPTIONAL REGULATOR"/>
    <property type="match status" value="1"/>
</dbReference>
<dbReference type="GO" id="GO:0003677">
    <property type="term" value="F:DNA binding"/>
    <property type="evidence" value="ECO:0007669"/>
    <property type="project" value="UniProtKB-KW"/>
</dbReference>
<name>D2TX37_9GAMM</name>
<dbReference type="PANTHER" id="PTHR40661">
    <property type="match status" value="1"/>
</dbReference>
<evidence type="ECO:0000313" key="5">
    <source>
        <dbReference type="EMBL" id="CBA71944.1"/>
    </source>
</evidence>
<dbReference type="InterPro" id="IPR039418">
    <property type="entry name" value="LexA-like"/>
</dbReference>
<dbReference type="CDD" id="cd00093">
    <property type="entry name" value="HTH_XRE"/>
    <property type="match status" value="1"/>
</dbReference>